<organism evidence="1 2">
    <name type="scientific">Meridianimarinicoccus marinus</name>
    <dbReference type="NCBI Taxonomy" id="3231483"/>
    <lineage>
        <taxon>Bacteria</taxon>
        <taxon>Pseudomonadati</taxon>
        <taxon>Pseudomonadota</taxon>
        <taxon>Alphaproteobacteria</taxon>
        <taxon>Rhodobacterales</taxon>
        <taxon>Paracoccaceae</taxon>
        <taxon>Meridianimarinicoccus</taxon>
    </lineage>
</organism>
<protein>
    <submittedName>
        <fullName evidence="1">Uncharacterized protein</fullName>
    </submittedName>
</protein>
<proteinExistence type="predicted"/>
<dbReference type="EMBL" id="JBFBVU010000020">
    <property type="protein sequence ID" value="MEV8468013.1"/>
    <property type="molecule type" value="Genomic_DNA"/>
</dbReference>
<name>A0ABV3LC57_9RHOB</name>
<evidence type="ECO:0000313" key="2">
    <source>
        <dbReference type="Proteomes" id="UP001553161"/>
    </source>
</evidence>
<dbReference type="Proteomes" id="UP001553161">
    <property type="component" value="Unassembled WGS sequence"/>
</dbReference>
<comment type="caution">
    <text evidence="1">The sequence shown here is derived from an EMBL/GenBank/DDBJ whole genome shotgun (WGS) entry which is preliminary data.</text>
</comment>
<reference evidence="1 2" key="1">
    <citation type="submission" date="2024-07" db="EMBL/GenBank/DDBJ databases">
        <authorList>
            <person name="Kang M."/>
        </authorList>
    </citation>
    <scope>NUCLEOTIDE SEQUENCE [LARGE SCALE GENOMIC DNA]</scope>
    <source>
        <strain evidence="1 2">DFM31</strain>
    </source>
</reference>
<sequence>MQTNATFYEPLPAEEVLRVVASAWEYETQGKNWFGIGGRVNFAADEVDDLAAQYPRAFALLSLLRRHHWGRDFYLTKSYAASIGWAPNTLKAARDALATAGLIICVHPGGKGPNDPPVYRFP</sequence>
<accession>A0ABV3LC57</accession>
<gene>
    <name evidence="1" type="ORF">AB0T83_14650</name>
</gene>
<evidence type="ECO:0000313" key="1">
    <source>
        <dbReference type="EMBL" id="MEV8468013.1"/>
    </source>
</evidence>
<keyword evidence="2" id="KW-1185">Reference proteome</keyword>